<reference evidence="2" key="1">
    <citation type="submission" date="2021-03" db="EMBL/GenBank/DDBJ databases">
        <title>Pengzhenrongella sicca gen. nov., sp. nov., a new member of suborder Micrococcineae isolated from High-Arctic tundra soil.</title>
        <authorList>
            <person name="Peng F."/>
        </authorList>
    </citation>
    <scope>NUCLEOTIDE SEQUENCE</scope>
    <source>
        <strain evidence="2">LRZ-2</strain>
    </source>
</reference>
<accession>A0A8A4ZBE8</accession>
<dbReference type="AlphaFoldDB" id="A0A8A4ZBE8"/>
<evidence type="ECO:0000313" key="2">
    <source>
        <dbReference type="EMBL" id="QTE28339.1"/>
    </source>
</evidence>
<proteinExistence type="predicted"/>
<dbReference type="Proteomes" id="UP000663937">
    <property type="component" value="Chromosome"/>
</dbReference>
<dbReference type="RefSeq" id="WP_227422571.1">
    <property type="nucleotide sequence ID" value="NZ_CP071868.1"/>
</dbReference>
<gene>
    <name evidence="2" type="ORF">J4E96_13235</name>
</gene>
<keyword evidence="1" id="KW-1133">Transmembrane helix</keyword>
<protein>
    <submittedName>
        <fullName evidence="2">DUF3093 domain-containing protein</fullName>
    </submittedName>
</protein>
<keyword evidence="1" id="KW-0812">Transmembrane</keyword>
<sequence length="162" mass="17020">MVATSVPPVPPAYSERLLPGPLGWLIVVLFAAGMGVVLYPVSPPVAAGVGLVMVAIGGAVAILTTLRVEVRGGELRAGAAHIPLGLLGEVRALDAGETRLELGPALDARAYLCLRAWAHTAVRAEVLDPADATPYWIVSTRHPQELARAVAQARERPADRDR</sequence>
<keyword evidence="3" id="KW-1185">Reference proteome</keyword>
<evidence type="ECO:0000313" key="3">
    <source>
        <dbReference type="Proteomes" id="UP000663937"/>
    </source>
</evidence>
<feature type="transmembrane region" description="Helical" evidence="1">
    <location>
        <begin position="45"/>
        <end position="66"/>
    </location>
</feature>
<dbReference type="Pfam" id="PF11292">
    <property type="entry name" value="DUF3093"/>
    <property type="match status" value="1"/>
</dbReference>
<organism evidence="2 3">
    <name type="scientific">Pengzhenrongella sicca</name>
    <dbReference type="NCBI Taxonomy" id="2819238"/>
    <lineage>
        <taxon>Bacteria</taxon>
        <taxon>Bacillati</taxon>
        <taxon>Actinomycetota</taxon>
        <taxon>Actinomycetes</taxon>
        <taxon>Micrococcales</taxon>
        <taxon>Pengzhenrongella</taxon>
    </lineage>
</organism>
<dbReference type="KEGG" id="psic:J4E96_13235"/>
<name>A0A8A4ZBE8_9MICO</name>
<dbReference type="InterPro" id="IPR021443">
    <property type="entry name" value="DUF3093"/>
</dbReference>
<evidence type="ECO:0000256" key="1">
    <source>
        <dbReference type="SAM" id="Phobius"/>
    </source>
</evidence>
<dbReference type="EMBL" id="CP071868">
    <property type="protein sequence ID" value="QTE28339.1"/>
    <property type="molecule type" value="Genomic_DNA"/>
</dbReference>
<feature type="transmembrane region" description="Helical" evidence="1">
    <location>
        <begin position="21"/>
        <end position="39"/>
    </location>
</feature>
<keyword evidence="1" id="KW-0472">Membrane</keyword>